<protein>
    <submittedName>
        <fullName evidence="3">Putative membrane protein</fullName>
    </submittedName>
</protein>
<dbReference type="AlphaFoldDB" id="D9WN16"/>
<keyword evidence="2" id="KW-1133">Transmembrane helix</keyword>
<dbReference type="EMBL" id="GG657754">
    <property type="protein sequence ID" value="EFL21726.1"/>
    <property type="molecule type" value="Genomic_DNA"/>
</dbReference>
<dbReference type="Pfam" id="PF04186">
    <property type="entry name" value="FxsA"/>
    <property type="match status" value="1"/>
</dbReference>
<evidence type="ECO:0000256" key="2">
    <source>
        <dbReference type="SAM" id="Phobius"/>
    </source>
</evidence>
<feature type="compositionally biased region" description="Basic and acidic residues" evidence="1">
    <location>
        <begin position="264"/>
        <end position="285"/>
    </location>
</feature>
<accession>D9WN16</accession>
<dbReference type="PANTHER" id="PTHR35335">
    <property type="entry name" value="UPF0716 PROTEIN FXSA"/>
    <property type="match status" value="1"/>
</dbReference>
<keyword evidence="2" id="KW-0472">Membrane</keyword>
<dbReference type="PANTHER" id="PTHR35335:SF1">
    <property type="entry name" value="UPF0716 PROTEIN FXSA"/>
    <property type="match status" value="1"/>
</dbReference>
<feature type="transmembrane region" description="Helical" evidence="2">
    <location>
        <begin position="104"/>
        <end position="124"/>
    </location>
</feature>
<keyword evidence="2" id="KW-0812">Transmembrane</keyword>
<feature type="region of interest" description="Disordered" evidence="1">
    <location>
        <begin position="1"/>
        <end position="99"/>
    </location>
</feature>
<evidence type="ECO:0000313" key="4">
    <source>
        <dbReference type="Proteomes" id="UP000003963"/>
    </source>
</evidence>
<evidence type="ECO:0000313" key="3">
    <source>
        <dbReference type="EMBL" id="EFL21726.1"/>
    </source>
</evidence>
<dbReference type="NCBIfam" id="NF008528">
    <property type="entry name" value="PRK11463.1-2"/>
    <property type="match status" value="1"/>
</dbReference>
<feature type="compositionally biased region" description="Gly residues" evidence="1">
    <location>
        <begin position="233"/>
        <end position="246"/>
    </location>
</feature>
<feature type="region of interest" description="Disordered" evidence="1">
    <location>
        <begin position="229"/>
        <end position="285"/>
    </location>
</feature>
<proteinExistence type="predicted"/>
<dbReference type="NCBIfam" id="NF008527">
    <property type="entry name" value="PRK11463.1-1"/>
    <property type="match status" value="1"/>
</dbReference>
<dbReference type="Proteomes" id="UP000003963">
    <property type="component" value="Unassembled WGS sequence"/>
</dbReference>
<feature type="compositionally biased region" description="Polar residues" evidence="1">
    <location>
        <begin position="9"/>
        <end position="37"/>
    </location>
</feature>
<feature type="compositionally biased region" description="Pro residues" evidence="1">
    <location>
        <begin position="39"/>
        <end position="56"/>
    </location>
</feature>
<sequence>MGSAAAAPTMTSRESTVLMSTSQTPVSTSHQASTSSTPDIPPPPRRRVPGPPPPIPRGYASGAAWIHHPGSVQRSGPGTLGGMMTGASPQSDPTRPKRSRARTFVPLGIAAWLVLEIWLLTLVAEAAGGLTVFLLLIAGAVGGAAVVKRAGRRAWQNLARTMQQGAEPAEQPGRTGNSFTMLGGLLLMIPGLISDVAALLCLFPPTAAVLRRRAESALSRRMGYTPGSLGVAFGQGGPGRQPGSGSGSDSAGGSRDGQVIQGEVVRDDVSRDDTGRGDVVRDDKD</sequence>
<feature type="transmembrane region" description="Helical" evidence="2">
    <location>
        <begin position="130"/>
        <end position="147"/>
    </location>
</feature>
<keyword evidence="4" id="KW-1185">Reference proteome</keyword>
<dbReference type="STRING" id="457427.SSOG_01438"/>
<organism evidence="3 4">
    <name type="scientific">Streptomyces himastatinicus ATCC 53653</name>
    <dbReference type="NCBI Taxonomy" id="457427"/>
    <lineage>
        <taxon>Bacteria</taxon>
        <taxon>Bacillati</taxon>
        <taxon>Actinomycetota</taxon>
        <taxon>Actinomycetes</taxon>
        <taxon>Kitasatosporales</taxon>
        <taxon>Streptomycetaceae</taxon>
        <taxon>Streptomyces</taxon>
        <taxon>Streptomyces violaceusniger group</taxon>
    </lineage>
</organism>
<gene>
    <name evidence="3" type="ORF">SSOG_01438</name>
</gene>
<dbReference type="GO" id="GO:0016020">
    <property type="term" value="C:membrane"/>
    <property type="evidence" value="ECO:0007669"/>
    <property type="project" value="InterPro"/>
</dbReference>
<name>D9WN16_9ACTN</name>
<evidence type="ECO:0000256" key="1">
    <source>
        <dbReference type="SAM" id="MobiDB-lite"/>
    </source>
</evidence>
<dbReference type="InterPro" id="IPR007313">
    <property type="entry name" value="FxsA"/>
</dbReference>
<dbReference type="HOGENOM" id="CLU_085083_2_0_11"/>
<reference evidence="3 4" key="1">
    <citation type="submission" date="2009-02" db="EMBL/GenBank/DDBJ databases">
        <title>Annotation of Streptomyces hygroscopicus strain ATCC 53653.</title>
        <authorList>
            <consortium name="The Broad Institute Genome Sequencing Platform"/>
            <consortium name="Broad Institute Microbial Sequencing Center"/>
            <person name="Fischbach M."/>
            <person name="Godfrey P."/>
            <person name="Ward D."/>
            <person name="Young S."/>
            <person name="Zeng Q."/>
            <person name="Koehrsen M."/>
            <person name="Alvarado L."/>
            <person name="Berlin A.M."/>
            <person name="Bochicchio J."/>
            <person name="Borenstein D."/>
            <person name="Chapman S.B."/>
            <person name="Chen Z."/>
            <person name="Engels R."/>
            <person name="Freedman E."/>
            <person name="Gellesch M."/>
            <person name="Goldberg J."/>
            <person name="Griggs A."/>
            <person name="Gujja S."/>
            <person name="Heilman E.R."/>
            <person name="Heiman D.I."/>
            <person name="Hepburn T.A."/>
            <person name="Howarth C."/>
            <person name="Jen D."/>
            <person name="Larson L."/>
            <person name="Lewis B."/>
            <person name="Mehta T."/>
            <person name="Park D."/>
            <person name="Pearson M."/>
            <person name="Richards J."/>
            <person name="Roberts A."/>
            <person name="Saif S."/>
            <person name="Shea T.D."/>
            <person name="Shenoy N."/>
            <person name="Sisk P."/>
            <person name="Stolte C."/>
            <person name="Sykes S.N."/>
            <person name="Thomson T."/>
            <person name="Walk T."/>
            <person name="White J."/>
            <person name="Yandava C."/>
            <person name="Straight P."/>
            <person name="Clardy J."/>
            <person name="Hung D."/>
            <person name="Kolter R."/>
            <person name="Mekalanos J."/>
            <person name="Walker S."/>
            <person name="Walsh C.T."/>
            <person name="Wieland-Brown L.C."/>
            <person name="Haas B."/>
            <person name="Nusbaum C."/>
            <person name="Birren B."/>
        </authorList>
    </citation>
    <scope>NUCLEOTIDE SEQUENCE [LARGE SCALE GENOMIC DNA]</scope>
    <source>
        <strain evidence="3 4">ATCC 53653</strain>
    </source>
</reference>
<feature type="compositionally biased region" description="Low complexity" evidence="1">
    <location>
        <begin position="247"/>
        <end position="257"/>
    </location>
</feature>